<evidence type="ECO:0000313" key="3">
    <source>
        <dbReference type="EMBL" id="GEP57159.1"/>
    </source>
</evidence>
<dbReference type="RefSeq" id="WP_147151535.1">
    <property type="nucleotide sequence ID" value="NZ_BKAJ01000075.1"/>
</dbReference>
<gene>
    <name evidence="3" type="ORF">RSO01_43250</name>
</gene>
<evidence type="ECO:0000259" key="2">
    <source>
        <dbReference type="Pfam" id="PF00561"/>
    </source>
</evidence>
<keyword evidence="1" id="KW-0378">Hydrolase</keyword>
<dbReference type="PANTHER" id="PTHR43329">
    <property type="entry name" value="EPOXIDE HYDROLASE"/>
    <property type="match status" value="1"/>
</dbReference>
<dbReference type="InterPro" id="IPR000639">
    <property type="entry name" value="Epox_hydrolase-like"/>
</dbReference>
<dbReference type="GO" id="GO:0016787">
    <property type="term" value="F:hydrolase activity"/>
    <property type="evidence" value="ECO:0007669"/>
    <property type="project" value="UniProtKB-KW"/>
</dbReference>
<reference evidence="3 4" key="1">
    <citation type="submission" date="2019-07" db="EMBL/GenBank/DDBJ databases">
        <title>Whole genome shotgun sequence of Reyranella soli NBRC 108950.</title>
        <authorList>
            <person name="Hosoyama A."/>
            <person name="Uohara A."/>
            <person name="Ohji S."/>
            <person name="Ichikawa N."/>
        </authorList>
    </citation>
    <scope>NUCLEOTIDE SEQUENCE [LARGE SCALE GENOMIC DNA]</scope>
    <source>
        <strain evidence="3 4">NBRC 108950</strain>
    </source>
</reference>
<dbReference type="SUPFAM" id="SSF53474">
    <property type="entry name" value="alpha/beta-Hydrolases"/>
    <property type="match status" value="1"/>
</dbReference>
<evidence type="ECO:0000256" key="1">
    <source>
        <dbReference type="ARBA" id="ARBA00022801"/>
    </source>
</evidence>
<dbReference type="PRINTS" id="PR00412">
    <property type="entry name" value="EPOXHYDRLASE"/>
</dbReference>
<name>A0A512NDX5_9HYPH</name>
<organism evidence="3 4">
    <name type="scientific">Reyranella soli</name>
    <dbReference type="NCBI Taxonomy" id="1230389"/>
    <lineage>
        <taxon>Bacteria</taxon>
        <taxon>Pseudomonadati</taxon>
        <taxon>Pseudomonadota</taxon>
        <taxon>Alphaproteobacteria</taxon>
        <taxon>Hyphomicrobiales</taxon>
        <taxon>Reyranellaceae</taxon>
        <taxon>Reyranella</taxon>
    </lineage>
</organism>
<dbReference type="Pfam" id="PF00561">
    <property type="entry name" value="Abhydrolase_1"/>
    <property type="match status" value="1"/>
</dbReference>
<dbReference type="EMBL" id="BKAJ01000075">
    <property type="protein sequence ID" value="GEP57159.1"/>
    <property type="molecule type" value="Genomic_DNA"/>
</dbReference>
<proteinExistence type="predicted"/>
<dbReference type="InterPro" id="IPR029058">
    <property type="entry name" value="AB_hydrolase_fold"/>
</dbReference>
<dbReference type="OrthoDB" id="9812774at2"/>
<comment type="caution">
    <text evidence="3">The sequence shown here is derived from an EMBL/GenBank/DDBJ whole genome shotgun (WGS) entry which is preliminary data.</text>
</comment>
<evidence type="ECO:0000313" key="4">
    <source>
        <dbReference type="Proteomes" id="UP000321058"/>
    </source>
</evidence>
<dbReference type="InterPro" id="IPR000073">
    <property type="entry name" value="AB_hydrolase_1"/>
</dbReference>
<feature type="domain" description="AB hydrolase-1" evidence="2">
    <location>
        <begin position="29"/>
        <end position="270"/>
    </location>
</feature>
<keyword evidence="4" id="KW-1185">Reference proteome</keyword>
<dbReference type="Gene3D" id="3.40.50.1820">
    <property type="entry name" value="alpha/beta hydrolase"/>
    <property type="match status" value="1"/>
</dbReference>
<accession>A0A512NDX5</accession>
<sequence length="283" mass="31599">MSSKLDDFRHQMLRAGDVKIHAVVGGDGPPLVLLHGFPQTWWEWHKIMPALAERHTVVALDLRGAGHSDCPQGGYDKASLAEDVHGAMAALGFERYAVCGHDIGAMVALALAFTHREAVTRVAILDAPMPGWSQWEANFIDPMVWHFAFHMKRDLPERLIQGREYDYVSAFFFDRTFNHGAFPIEEVEVYARAFAQPGNTRGGLEWYRAFPVDHTNALGWKRDPLTIPVLALGGEHRWGARIVAMLEEFATNVSGGSIPDCGHWLAEERPAETTEALLKFFAP</sequence>
<dbReference type="AlphaFoldDB" id="A0A512NDX5"/>
<protein>
    <submittedName>
        <fullName evidence="3">Dehalogenase</fullName>
    </submittedName>
</protein>
<dbReference type="Proteomes" id="UP000321058">
    <property type="component" value="Unassembled WGS sequence"/>
</dbReference>